<dbReference type="GeneID" id="89973859"/>
<dbReference type="InterPro" id="IPR012338">
    <property type="entry name" value="Beta-lactam/transpept-like"/>
</dbReference>
<dbReference type="Pfam" id="PF00144">
    <property type="entry name" value="Beta-lactamase"/>
    <property type="match status" value="1"/>
</dbReference>
<dbReference type="InterPro" id="IPR001466">
    <property type="entry name" value="Beta-lactam-related"/>
</dbReference>
<accession>A0AAV9N7A0</accession>
<dbReference type="Proteomes" id="UP001358417">
    <property type="component" value="Unassembled WGS sequence"/>
</dbReference>
<evidence type="ECO:0000313" key="5">
    <source>
        <dbReference type="Proteomes" id="UP001358417"/>
    </source>
</evidence>
<dbReference type="RefSeq" id="XP_064703952.1">
    <property type="nucleotide sequence ID" value="XM_064849249.1"/>
</dbReference>
<keyword evidence="5" id="KW-1185">Reference proteome</keyword>
<dbReference type="Gene3D" id="3.40.710.10">
    <property type="entry name" value="DD-peptidase/beta-lactamase superfamily"/>
    <property type="match status" value="1"/>
</dbReference>
<dbReference type="AlphaFoldDB" id="A0AAV9N7A0"/>
<dbReference type="PANTHER" id="PTHR43283:SF17">
    <property type="entry name" value="(LOVD), PUTATIVE (AFU_ORTHOLOGUE AFUA_5G00920)-RELATED"/>
    <property type="match status" value="1"/>
</dbReference>
<gene>
    <name evidence="4" type="ORF">LTR84_005684</name>
</gene>
<reference evidence="4 5" key="1">
    <citation type="submission" date="2023-08" db="EMBL/GenBank/DDBJ databases">
        <title>Black Yeasts Isolated from many extreme environments.</title>
        <authorList>
            <person name="Coleine C."/>
            <person name="Stajich J.E."/>
            <person name="Selbmann L."/>
        </authorList>
    </citation>
    <scope>NUCLEOTIDE SEQUENCE [LARGE SCALE GENOMIC DNA]</scope>
    <source>
        <strain evidence="4 5">CCFEE 5792</strain>
    </source>
</reference>
<dbReference type="InterPro" id="IPR050789">
    <property type="entry name" value="Diverse_Enzym_Activities"/>
</dbReference>
<comment type="similarity">
    <text evidence="1">Belongs to the class-A beta-lactamase family.</text>
</comment>
<feature type="domain" description="Beta-lactamase-related" evidence="3">
    <location>
        <begin position="36"/>
        <end position="358"/>
    </location>
</feature>
<dbReference type="GO" id="GO:0016787">
    <property type="term" value="F:hydrolase activity"/>
    <property type="evidence" value="ECO:0007669"/>
    <property type="project" value="UniProtKB-KW"/>
</dbReference>
<organism evidence="4 5">
    <name type="scientific">Exophiala bonariae</name>
    <dbReference type="NCBI Taxonomy" id="1690606"/>
    <lineage>
        <taxon>Eukaryota</taxon>
        <taxon>Fungi</taxon>
        <taxon>Dikarya</taxon>
        <taxon>Ascomycota</taxon>
        <taxon>Pezizomycotina</taxon>
        <taxon>Eurotiomycetes</taxon>
        <taxon>Chaetothyriomycetidae</taxon>
        <taxon>Chaetothyriales</taxon>
        <taxon>Herpotrichiellaceae</taxon>
        <taxon>Exophiala</taxon>
    </lineage>
</organism>
<dbReference type="EMBL" id="JAVRRD010000021">
    <property type="protein sequence ID" value="KAK5048593.1"/>
    <property type="molecule type" value="Genomic_DNA"/>
</dbReference>
<name>A0AAV9N7A0_9EURO</name>
<evidence type="ECO:0000259" key="3">
    <source>
        <dbReference type="Pfam" id="PF00144"/>
    </source>
</evidence>
<protein>
    <recommendedName>
        <fullName evidence="3">Beta-lactamase-related domain-containing protein</fullName>
    </recommendedName>
</protein>
<evidence type="ECO:0000256" key="2">
    <source>
        <dbReference type="ARBA" id="ARBA00022801"/>
    </source>
</evidence>
<sequence length="390" mass="43342">MEQLYEEACKNGDIRGALAESFRFQKAFGRSSPDKLLTLDSTFRIASCSKLITSIAVMQCVEQGLVKLDEDVSPILHELKGIQILEGFNSVSGDPVLRRSDANITLRSGLGYDLFVPLLQQWRAYHHENVGIPASDFTRAYFLPLLFEPGQGWEYGPGIEWAGILIERLTGTNLQQYIQENIGEPLGLRNMTFHLEERPDIRQNLCHTSYRHAGGELDWTTEEILPDPIKESLGGVGIYSTALDYFAVLEAVLVGDERLLSGPATIDLLKPQLSSMSRQALNKIVQDLDRATGFGIPPGIEVDHSLAGIINVNSLDTGRRGGSVSWGGYPNLKWWVDRNAGLCGLYASQLHPPGDAKSVELYFRFQAEMYKRLHSTRGVEMGLGEQSYHS</sequence>
<dbReference type="PANTHER" id="PTHR43283">
    <property type="entry name" value="BETA-LACTAMASE-RELATED"/>
    <property type="match status" value="1"/>
</dbReference>
<proteinExistence type="inferred from homology"/>
<comment type="caution">
    <text evidence="4">The sequence shown here is derived from an EMBL/GenBank/DDBJ whole genome shotgun (WGS) entry which is preliminary data.</text>
</comment>
<evidence type="ECO:0000313" key="4">
    <source>
        <dbReference type="EMBL" id="KAK5048593.1"/>
    </source>
</evidence>
<dbReference type="SUPFAM" id="SSF56601">
    <property type="entry name" value="beta-lactamase/transpeptidase-like"/>
    <property type="match status" value="1"/>
</dbReference>
<evidence type="ECO:0000256" key="1">
    <source>
        <dbReference type="ARBA" id="ARBA00009009"/>
    </source>
</evidence>
<keyword evidence="2" id="KW-0378">Hydrolase</keyword>